<protein>
    <submittedName>
        <fullName evidence="2">Uncharacterized protein</fullName>
    </submittedName>
</protein>
<keyword evidence="3" id="KW-1185">Reference proteome</keyword>
<proteinExistence type="predicted"/>
<organism evidence="2 3">
    <name type="scientific">Aquabacterium lacunae</name>
    <dbReference type="NCBI Taxonomy" id="2528630"/>
    <lineage>
        <taxon>Bacteria</taxon>
        <taxon>Pseudomonadati</taxon>
        <taxon>Pseudomonadota</taxon>
        <taxon>Betaproteobacteria</taxon>
        <taxon>Burkholderiales</taxon>
        <taxon>Aquabacterium</taxon>
    </lineage>
</organism>
<gene>
    <name evidence="2" type="ORF">EYS42_11445</name>
</gene>
<comment type="caution">
    <text evidence="2">The sequence shown here is derived from an EMBL/GenBank/DDBJ whole genome shotgun (WGS) entry which is preliminary data.</text>
</comment>
<reference evidence="2 3" key="1">
    <citation type="submission" date="2019-02" db="EMBL/GenBank/DDBJ databases">
        <title>Aquabacterium sp. strain KMB7.</title>
        <authorList>
            <person name="Chen W.-M."/>
        </authorList>
    </citation>
    <scope>NUCLEOTIDE SEQUENCE [LARGE SCALE GENOMIC DNA]</scope>
    <source>
        <strain evidence="2 3">KMB7</strain>
    </source>
</reference>
<evidence type="ECO:0000256" key="1">
    <source>
        <dbReference type="SAM" id="SignalP"/>
    </source>
</evidence>
<evidence type="ECO:0000313" key="3">
    <source>
        <dbReference type="Proteomes" id="UP000292120"/>
    </source>
</evidence>
<accession>A0A4Q9H1F6</accession>
<dbReference type="EMBL" id="SIXI01000004">
    <property type="protein sequence ID" value="TBO30299.1"/>
    <property type="molecule type" value="Genomic_DNA"/>
</dbReference>
<feature type="chain" id="PRO_5020671230" evidence="1">
    <location>
        <begin position="26"/>
        <end position="243"/>
    </location>
</feature>
<dbReference type="OrthoDB" id="9150341at2"/>
<feature type="signal peptide" evidence="1">
    <location>
        <begin position="1"/>
        <end position="25"/>
    </location>
</feature>
<keyword evidence="1" id="KW-0732">Signal</keyword>
<dbReference type="AlphaFoldDB" id="A0A4Q9H1F6"/>
<dbReference type="Proteomes" id="UP000292120">
    <property type="component" value="Unassembled WGS sequence"/>
</dbReference>
<evidence type="ECO:0000313" key="2">
    <source>
        <dbReference type="EMBL" id="TBO30299.1"/>
    </source>
</evidence>
<dbReference type="RefSeq" id="WP_130968291.1">
    <property type="nucleotide sequence ID" value="NZ_SIXI01000004.1"/>
</dbReference>
<sequence length="243" mass="25622">MTFHRFALTGVMAVAGLAVSTGASALTLNTAGLKATSVLTLSYAGYGSATGAGVSFVPLGNMTKIGDVSVYDPDLDENVLVPSYNQPVTKADVAVGWDLKIKPKSGQASRSALQLVRTGKGGVKNWVVLANFDVNFTDKMLYGDVFTSAGTVLNHVPIYSFKDNGDLKISLKGLALTMKQSISELYFQPVTSDEIGKTLALSVPLKAVLVSTDWGNIKIDVSTALRIPKVNDKPLTIADIPAP</sequence>
<name>A0A4Q9H1F6_9BURK</name>